<dbReference type="GeneID" id="89588132"/>
<evidence type="ECO:0000313" key="5">
    <source>
        <dbReference type="Proteomes" id="UP000051658"/>
    </source>
</evidence>
<dbReference type="Pfam" id="PF14278">
    <property type="entry name" value="TetR_C_8"/>
    <property type="match status" value="1"/>
</dbReference>
<dbReference type="InterPro" id="IPR039532">
    <property type="entry name" value="TetR_C_Firmicutes"/>
</dbReference>
<proteinExistence type="predicted"/>
<keyword evidence="5" id="KW-1185">Reference proteome</keyword>
<reference evidence="4 5" key="1">
    <citation type="journal article" date="2015" name="Genome Announc.">
        <title>Expanding the biotechnology potential of lactobacilli through comparative genomics of 213 strains and associated genera.</title>
        <authorList>
            <person name="Sun Z."/>
            <person name="Harris H.M."/>
            <person name="McCann A."/>
            <person name="Guo C."/>
            <person name="Argimon S."/>
            <person name="Zhang W."/>
            <person name="Yang X."/>
            <person name="Jeffery I.B."/>
            <person name="Cooney J.C."/>
            <person name="Kagawa T.F."/>
            <person name="Liu W."/>
            <person name="Song Y."/>
            <person name="Salvetti E."/>
            <person name="Wrobel A."/>
            <person name="Rasinkangas P."/>
            <person name="Parkhill J."/>
            <person name="Rea M.C."/>
            <person name="O'Sullivan O."/>
            <person name="Ritari J."/>
            <person name="Douillard F.P."/>
            <person name="Paul Ross R."/>
            <person name="Yang R."/>
            <person name="Briner A.E."/>
            <person name="Felis G.E."/>
            <person name="de Vos W.M."/>
            <person name="Barrangou R."/>
            <person name="Klaenhammer T.R."/>
            <person name="Caufield P.W."/>
            <person name="Cui Y."/>
            <person name="Zhang H."/>
            <person name="O'Toole P.W."/>
        </authorList>
    </citation>
    <scope>NUCLEOTIDE SEQUENCE [LARGE SCALE GENOMIC DNA]</scope>
    <source>
        <strain evidence="4 5">DSM 20623</strain>
    </source>
</reference>
<dbReference type="PATRIC" id="fig|1449336.4.peg.137"/>
<sequence length="205" mass="23915">MEFSPKKTDLRVLRTKKLIFNAFVQLVEEKGYEAVTIQDIATEAMINRATFYAHFKDKSALYDEIFLYAMEAFTKVLDPELLENGNRVQLKKLELMITQVFKEIKKNRVFYQILTDGPAANSMKVKINWLLEQHYYEIFSKLKITENDVEVPIDFIIEYMSSIFIGMVHWWLNSDSDFPPEQMAHLLIKLVGNGHLTVLGIEVVK</sequence>
<evidence type="ECO:0000259" key="3">
    <source>
        <dbReference type="PROSITE" id="PS50977"/>
    </source>
</evidence>
<comment type="caution">
    <text evidence="4">The sequence shown here is derived from an EMBL/GenBank/DDBJ whole genome shotgun (WGS) entry which is preliminary data.</text>
</comment>
<accession>A0A0R2I446</accession>
<dbReference type="PANTHER" id="PTHR43479:SF7">
    <property type="entry name" value="TETR-FAMILY TRANSCRIPTIONAL REGULATOR"/>
    <property type="match status" value="1"/>
</dbReference>
<name>A0A0R2I446_CARDV</name>
<dbReference type="InterPro" id="IPR023772">
    <property type="entry name" value="DNA-bd_HTH_TetR-type_CS"/>
</dbReference>
<evidence type="ECO:0000256" key="1">
    <source>
        <dbReference type="ARBA" id="ARBA00023125"/>
    </source>
</evidence>
<evidence type="ECO:0000313" key="4">
    <source>
        <dbReference type="EMBL" id="KRN57157.1"/>
    </source>
</evidence>
<dbReference type="EMBL" id="JQBS01000007">
    <property type="protein sequence ID" value="KRN57157.1"/>
    <property type="molecule type" value="Genomic_DNA"/>
</dbReference>
<protein>
    <submittedName>
        <fullName evidence="4">TetR family transcriptional regulator</fullName>
    </submittedName>
</protein>
<dbReference type="InterPro" id="IPR001647">
    <property type="entry name" value="HTH_TetR"/>
</dbReference>
<organism evidence="4 5">
    <name type="scientific">Carnobacterium divergens DSM 20623</name>
    <dbReference type="NCBI Taxonomy" id="1449336"/>
    <lineage>
        <taxon>Bacteria</taxon>
        <taxon>Bacillati</taxon>
        <taxon>Bacillota</taxon>
        <taxon>Bacilli</taxon>
        <taxon>Lactobacillales</taxon>
        <taxon>Carnobacteriaceae</taxon>
        <taxon>Carnobacterium</taxon>
    </lineage>
</organism>
<dbReference type="PRINTS" id="PR00455">
    <property type="entry name" value="HTHTETR"/>
</dbReference>
<keyword evidence="1 2" id="KW-0238">DNA-binding</keyword>
<dbReference type="PROSITE" id="PS50977">
    <property type="entry name" value="HTH_TETR_2"/>
    <property type="match status" value="1"/>
</dbReference>
<dbReference type="Gene3D" id="1.10.357.10">
    <property type="entry name" value="Tetracycline Repressor, domain 2"/>
    <property type="match status" value="1"/>
</dbReference>
<feature type="DNA-binding region" description="H-T-H motif" evidence="2">
    <location>
        <begin position="36"/>
        <end position="55"/>
    </location>
</feature>
<dbReference type="PROSITE" id="PS01081">
    <property type="entry name" value="HTH_TETR_1"/>
    <property type="match status" value="1"/>
</dbReference>
<feature type="domain" description="HTH tetR-type" evidence="3">
    <location>
        <begin position="13"/>
        <end position="73"/>
    </location>
</feature>
<dbReference type="Proteomes" id="UP000051658">
    <property type="component" value="Unassembled WGS sequence"/>
</dbReference>
<dbReference type="RefSeq" id="WP_034571469.1">
    <property type="nucleotide sequence ID" value="NZ_JQBS01000007.1"/>
</dbReference>
<evidence type="ECO:0000256" key="2">
    <source>
        <dbReference type="PROSITE-ProRule" id="PRU00335"/>
    </source>
</evidence>
<dbReference type="GO" id="GO:0003677">
    <property type="term" value="F:DNA binding"/>
    <property type="evidence" value="ECO:0007669"/>
    <property type="project" value="UniProtKB-UniRule"/>
</dbReference>
<dbReference type="InterPro" id="IPR009057">
    <property type="entry name" value="Homeodomain-like_sf"/>
</dbReference>
<dbReference type="InterPro" id="IPR050624">
    <property type="entry name" value="HTH-type_Tx_Regulator"/>
</dbReference>
<dbReference type="AlphaFoldDB" id="A0A0R2I446"/>
<dbReference type="PANTHER" id="PTHR43479">
    <property type="entry name" value="ACREF/ENVCD OPERON REPRESSOR-RELATED"/>
    <property type="match status" value="1"/>
</dbReference>
<gene>
    <name evidence="4" type="ORF">IV74_GL000135</name>
</gene>
<dbReference type="Pfam" id="PF00440">
    <property type="entry name" value="TetR_N"/>
    <property type="match status" value="1"/>
</dbReference>
<dbReference type="SUPFAM" id="SSF46689">
    <property type="entry name" value="Homeodomain-like"/>
    <property type="match status" value="1"/>
</dbReference>
<dbReference type="eggNOG" id="COG1309">
    <property type="taxonomic scope" value="Bacteria"/>
</dbReference>